<dbReference type="GO" id="GO:0006797">
    <property type="term" value="P:polyphosphate metabolic process"/>
    <property type="evidence" value="ECO:0007669"/>
    <property type="project" value="InterPro"/>
</dbReference>
<dbReference type="PANTHER" id="PTHR34383:SF3">
    <property type="entry name" value="POLYPHOSPHATE:AMP PHOSPHOTRANSFERASE"/>
    <property type="match status" value="1"/>
</dbReference>
<name>A0A317MWG9_9GAMM</name>
<dbReference type="OrthoDB" id="9775224at2"/>
<dbReference type="Pfam" id="PF03976">
    <property type="entry name" value="PPK2"/>
    <property type="match status" value="2"/>
</dbReference>
<feature type="domain" description="Polyphosphate kinase-2-related" evidence="1">
    <location>
        <begin position="11"/>
        <end position="233"/>
    </location>
</feature>
<protein>
    <submittedName>
        <fullName evidence="2">Polyphosphate:AMP phosphotransferase</fullName>
    </submittedName>
</protein>
<dbReference type="InterPro" id="IPR022489">
    <property type="entry name" value="PolyP_AMP_Tfrase"/>
</dbReference>
<evidence type="ECO:0000259" key="1">
    <source>
        <dbReference type="Pfam" id="PF03976"/>
    </source>
</evidence>
<evidence type="ECO:0000313" key="2">
    <source>
        <dbReference type="EMBL" id="PWV63246.1"/>
    </source>
</evidence>
<dbReference type="GO" id="GO:0043751">
    <property type="term" value="F:polyphosphate:AMP phosphotransferase activity"/>
    <property type="evidence" value="ECO:0007669"/>
    <property type="project" value="InterPro"/>
</dbReference>
<accession>A0A317MWG9</accession>
<dbReference type="InterPro" id="IPR022488">
    <property type="entry name" value="PPK2-related"/>
</dbReference>
<proteinExistence type="predicted"/>
<dbReference type="SUPFAM" id="SSF52540">
    <property type="entry name" value="P-loop containing nucleoside triphosphate hydrolases"/>
    <property type="match status" value="2"/>
</dbReference>
<organism evidence="2 3">
    <name type="scientific">Plasticicumulans acidivorans</name>
    <dbReference type="NCBI Taxonomy" id="886464"/>
    <lineage>
        <taxon>Bacteria</taxon>
        <taxon>Pseudomonadati</taxon>
        <taxon>Pseudomonadota</taxon>
        <taxon>Gammaproteobacteria</taxon>
        <taxon>Candidatus Competibacteraceae</taxon>
        <taxon>Plasticicumulans</taxon>
    </lineage>
</organism>
<dbReference type="PANTHER" id="PTHR34383">
    <property type="entry name" value="POLYPHOSPHATE:AMP PHOSPHOTRANSFERASE-RELATED"/>
    <property type="match status" value="1"/>
</dbReference>
<evidence type="ECO:0000313" key="3">
    <source>
        <dbReference type="Proteomes" id="UP000246569"/>
    </source>
</evidence>
<dbReference type="EMBL" id="QGTJ01000003">
    <property type="protein sequence ID" value="PWV63246.1"/>
    <property type="molecule type" value="Genomic_DNA"/>
</dbReference>
<comment type="caution">
    <text evidence="2">The sequence shown here is derived from an EMBL/GenBank/DDBJ whole genome shotgun (WGS) entry which is preliminary data.</text>
</comment>
<dbReference type="RefSeq" id="WP_110017755.1">
    <property type="nucleotide sequence ID" value="NZ_QGTJ01000003.1"/>
</dbReference>
<gene>
    <name evidence="2" type="ORF">C7443_103171</name>
</gene>
<keyword evidence="3" id="KW-1185">Reference proteome</keyword>
<keyword evidence="2" id="KW-0808">Transferase</keyword>
<sequence>MFRTAELNHTLSKEEYAAREQDLRQELLTLQGELREADFPVILVFAGVDGAGKSETVNKLNEWLDTRLLYTRAFDQPSDEEQERPLFWRYWRELPPRGRVGMYLSSWYSPPLLDHVYGKITAEEFDERMSRIRVFEEALAADGALIIKFWMHLSESAQEHRLKKLEKDPLQKWRVTARDWEHWRMYDRFVAAAERTLMHTGTGTAPWKIIEGSDPRYRSIAVATILRDGIRRRLAERRLLHSAVDQADSDTLQAMVESSALPGQPTILSALDLGKALPKKDYAERLLTLQGRLNKLQRKAREKGVSSILVFEGWDAAGKGGAIRRITSAMDARNYQVVQIAKPTDEEAARHYLWRFWRHMSRAGRMTIFDRSWYGRVLVERVEGFARPQEWRRAYGEINDFEEHLAEHGIVLLKFWLHISRDEQEKRFRNRESTPWKAWKLTDEDWRNRERWGDYELAVNDMVEHTSTRLAPWVLVEAEDKYYARAKVLESVCEHLARALK</sequence>
<feature type="domain" description="Polyphosphate kinase-2-related" evidence="1">
    <location>
        <begin position="278"/>
        <end position="498"/>
    </location>
</feature>
<dbReference type="NCBIfam" id="TIGR03708">
    <property type="entry name" value="poly_P_AMP_trns"/>
    <property type="match status" value="1"/>
</dbReference>
<dbReference type="Gene3D" id="3.40.50.300">
    <property type="entry name" value="P-loop containing nucleotide triphosphate hydrolases"/>
    <property type="match status" value="2"/>
</dbReference>
<dbReference type="AlphaFoldDB" id="A0A317MWG9"/>
<reference evidence="2 3" key="1">
    <citation type="submission" date="2018-05" db="EMBL/GenBank/DDBJ databases">
        <title>Genomic Encyclopedia of Type Strains, Phase IV (KMG-IV): sequencing the most valuable type-strain genomes for metagenomic binning, comparative biology and taxonomic classification.</title>
        <authorList>
            <person name="Goeker M."/>
        </authorList>
    </citation>
    <scope>NUCLEOTIDE SEQUENCE [LARGE SCALE GENOMIC DNA]</scope>
    <source>
        <strain evidence="2 3">DSM 23606</strain>
    </source>
</reference>
<dbReference type="InterPro" id="IPR027417">
    <property type="entry name" value="P-loop_NTPase"/>
</dbReference>
<dbReference type="Proteomes" id="UP000246569">
    <property type="component" value="Unassembled WGS sequence"/>
</dbReference>